<dbReference type="AlphaFoldDB" id="A0A3E1BQW9"/>
<evidence type="ECO:0000313" key="2">
    <source>
        <dbReference type="EMBL" id="RFB96658.1"/>
    </source>
</evidence>
<evidence type="ECO:0000256" key="1">
    <source>
        <dbReference type="SAM" id="SignalP"/>
    </source>
</evidence>
<feature type="signal peptide" evidence="1">
    <location>
        <begin position="1"/>
        <end position="20"/>
    </location>
</feature>
<keyword evidence="1" id="KW-0732">Signal</keyword>
<gene>
    <name evidence="2" type="ORF">B5K10_09190</name>
</gene>
<name>A0A3E1BQW9_RHILT</name>
<organism evidence="2 3">
    <name type="scientific">Rhizobium leguminosarum bv. trifolii</name>
    <dbReference type="NCBI Taxonomy" id="386"/>
    <lineage>
        <taxon>Bacteria</taxon>
        <taxon>Pseudomonadati</taxon>
        <taxon>Pseudomonadota</taxon>
        <taxon>Alphaproteobacteria</taxon>
        <taxon>Hyphomicrobiales</taxon>
        <taxon>Rhizobiaceae</taxon>
        <taxon>Rhizobium/Agrobacterium group</taxon>
        <taxon>Rhizobium</taxon>
    </lineage>
</organism>
<accession>A0A3E1BQW9</accession>
<feature type="chain" id="PRO_5017809939" evidence="1">
    <location>
        <begin position="21"/>
        <end position="59"/>
    </location>
</feature>
<reference evidence="2 3" key="1">
    <citation type="submission" date="2017-03" db="EMBL/GenBank/DDBJ databases">
        <title>Genome analysis of Rhizobial strains effectives or ineffectives for nitrogen fixation isolated from bean seeds.</title>
        <authorList>
            <person name="Peralta H."/>
            <person name="Aguilar-Vera A."/>
            <person name="Mora Y."/>
            <person name="Vargas-Lagunas C."/>
            <person name="Girard L."/>
            <person name="Mora J."/>
        </authorList>
    </citation>
    <scope>NUCLEOTIDE SEQUENCE [LARGE SCALE GENOMIC DNA]</scope>
    <source>
        <strain evidence="2 3">CCGM5</strain>
    </source>
</reference>
<protein>
    <submittedName>
        <fullName evidence="2">Uncharacterized protein</fullName>
    </submittedName>
</protein>
<evidence type="ECO:0000313" key="3">
    <source>
        <dbReference type="Proteomes" id="UP000256748"/>
    </source>
</evidence>
<dbReference type="EMBL" id="NAOO01000009">
    <property type="protein sequence ID" value="RFB96658.1"/>
    <property type="molecule type" value="Genomic_DNA"/>
</dbReference>
<proteinExistence type="predicted"/>
<comment type="caution">
    <text evidence="2">The sequence shown here is derived from an EMBL/GenBank/DDBJ whole genome shotgun (WGS) entry which is preliminary data.</text>
</comment>
<sequence length="59" mass="6179">MRRFSSSLRGLCSMASMVVAAQLGAAGFRVELDVEPDVGHTISPAGGQRALSFLKKSLA</sequence>
<dbReference type="RefSeq" id="WP_245441677.1">
    <property type="nucleotide sequence ID" value="NZ_KZ859521.1"/>
</dbReference>
<dbReference type="Proteomes" id="UP000256748">
    <property type="component" value="Unassembled WGS sequence"/>
</dbReference>